<dbReference type="STRING" id="1891926.Fuma_00448"/>
<dbReference type="AlphaFoldDB" id="A0A1P8W9X8"/>
<sequence length="601" mass="64475" precursor="true">MRILLALLISCFACSTADAALPPEVRRQLTDLNRELRPVLGMLRQNKVDEAQAIIQKVETELAGLNIAEDEKDRSLSLLQSSIARAKAAIPVSFEQEVAPILKANCLGCHGNNQPRADLNMTTFANMKRGSKSGVLLLPRNPNRSLIMARIMTDNDQARMPKGAAKLSDDDISTIGRWIAGGAIFDGADENAAIGEAAKPKKPPIKVVMADGSETVSFKNDIAPWIVNVCSGCHTGRRVRGGYNLATFESLLEGGDTGSTIVPGAPDGSYIVDLVLRQDPLKMPAGNQVTIKRSQAKALEKWIKEGAHFDGTDPKAPIRSLVPTAAELEAAMLAAMSDSEFADRRKEQAETNWKRVAPREEATASTTDDLYVYGNVPQSRLDELASWGQEQVSALTEKYKLPAGEKPWRGRLIVFATKDRFDYEEFNTVLLNRSTPRGVSGHAVVSENFADAYVAMHDVGNADSADALNARQQLNSLLAQAFLGRSGADLPDWLSHGFGILESGATPTSPFMQALPKKAADAVSTLNSPASLFDNGTFGPSDAGSVGYLLTKFLVSRSGMAKLGQFVTALKASGNAARAIQTAYGQSAADLGRAFLQSSGR</sequence>
<organism evidence="7 8">
    <name type="scientific">Fuerstiella marisgermanici</name>
    <dbReference type="NCBI Taxonomy" id="1891926"/>
    <lineage>
        <taxon>Bacteria</taxon>
        <taxon>Pseudomonadati</taxon>
        <taxon>Planctomycetota</taxon>
        <taxon>Planctomycetia</taxon>
        <taxon>Planctomycetales</taxon>
        <taxon>Planctomycetaceae</taxon>
        <taxon>Fuerstiella</taxon>
    </lineage>
</organism>
<feature type="domain" description="Cytochrome c" evidence="6">
    <location>
        <begin position="85"/>
        <end position="183"/>
    </location>
</feature>
<reference evidence="7 8" key="1">
    <citation type="journal article" date="2016" name="Front. Microbiol.">
        <title>Fuerstia marisgermanicae gen. nov., sp. nov., an Unusual Member of the Phylum Planctomycetes from the German Wadden Sea.</title>
        <authorList>
            <person name="Kohn T."/>
            <person name="Heuer A."/>
            <person name="Jogler M."/>
            <person name="Vollmers J."/>
            <person name="Boedeker C."/>
            <person name="Bunk B."/>
            <person name="Rast P."/>
            <person name="Borchert D."/>
            <person name="Glockner I."/>
            <person name="Freese H.M."/>
            <person name="Klenk H.P."/>
            <person name="Overmann J."/>
            <person name="Kaster A.K."/>
            <person name="Rohde M."/>
            <person name="Wiegand S."/>
            <person name="Jogler C."/>
        </authorList>
    </citation>
    <scope>NUCLEOTIDE SEQUENCE [LARGE SCALE GENOMIC DNA]</scope>
    <source>
        <strain evidence="7 8">NH11</strain>
    </source>
</reference>
<evidence type="ECO:0000256" key="3">
    <source>
        <dbReference type="ARBA" id="ARBA00023004"/>
    </source>
</evidence>
<gene>
    <name evidence="7" type="ORF">Fuma_00448</name>
</gene>
<dbReference type="GO" id="GO:0009055">
    <property type="term" value="F:electron transfer activity"/>
    <property type="evidence" value="ECO:0007669"/>
    <property type="project" value="InterPro"/>
</dbReference>
<keyword evidence="1 4" id="KW-0349">Heme</keyword>
<keyword evidence="2 4" id="KW-0479">Metal-binding</keyword>
<evidence type="ECO:0000313" key="8">
    <source>
        <dbReference type="Proteomes" id="UP000187735"/>
    </source>
</evidence>
<evidence type="ECO:0000256" key="4">
    <source>
        <dbReference type="PROSITE-ProRule" id="PRU00433"/>
    </source>
</evidence>
<dbReference type="GO" id="GO:0046872">
    <property type="term" value="F:metal ion binding"/>
    <property type="evidence" value="ECO:0007669"/>
    <property type="project" value="UniProtKB-KW"/>
</dbReference>
<dbReference type="EMBL" id="CP017641">
    <property type="protein sequence ID" value="APZ90864.1"/>
    <property type="molecule type" value="Genomic_DNA"/>
</dbReference>
<keyword evidence="3 4" id="KW-0408">Iron</keyword>
<dbReference type="Proteomes" id="UP000187735">
    <property type="component" value="Chromosome"/>
</dbReference>
<dbReference type="PROSITE" id="PS51007">
    <property type="entry name" value="CYTC"/>
    <property type="match status" value="1"/>
</dbReference>
<dbReference type="InterPro" id="IPR011429">
    <property type="entry name" value="Cyt_c_Planctomycete-type"/>
</dbReference>
<dbReference type="InterPro" id="IPR036909">
    <property type="entry name" value="Cyt_c-like_dom_sf"/>
</dbReference>
<dbReference type="PANTHER" id="PTHR35889:SF3">
    <property type="entry name" value="F-BOX DOMAIN-CONTAINING PROTEIN"/>
    <property type="match status" value="1"/>
</dbReference>
<dbReference type="OrthoDB" id="9809746at2"/>
<feature type="signal peptide" evidence="5">
    <location>
        <begin position="1"/>
        <end position="19"/>
    </location>
</feature>
<dbReference type="SUPFAM" id="SSF46626">
    <property type="entry name" value="Cytochrome c"/>
    <property type="match status" value="1"/>
</dbReference>
<name>A0A1P8W9X8_9PLAN</name>
<evidence type="ECO:0000256" key="1">
    <source>
        <dbReference type="ARBA" id="ARBA00022617"/>
    </source>
</evidence>
<dbReference type="GO" id="GO:0020037">
    <property type="term" value="F:heme binding"/>
    <property type="evidence" value="ECO:0007669"/>
    <property type="project" value="InterPro"/>
</dbReference>
<protein>
    <submittedName>
        <fullName evidence="7">Planctomycete cytochrome C</fullName>
    </submittedName>
</protein>
<evidence type="ECO:0000259" key="6">
    <source>
        <dbReference type="PROSITE" id="PS51007"/>
    </source>
</evidence>
<keyword evidence="8" id="KW-1185">Reference proteome</keyword>
<keyword evidence="5" id="KW-0732">Signal</keyword>
<dbReference type="Pfam" id="PF07635">
    <property type="entry name" value="PSCyt1"/>
    <property type="match status" value="2"/>
</dbReference>
<dbReference type="KEGG" id="fmr:Fuma_00448"/>
<evidence type="ECO:0000256" key="2">
    <source>
        <dbReference type="ARBA" id="ARBA00022723"/>
    </source>
</evidence>
<dbReference type="InterPro" id="IPR009056">
    <property type="entry name" value="Cyt_c-like_dom"/>
</dbReference>
<dbReference type="RefSeq" id="WP_077022698.1">
    <property type="nucleotide sequence ID" value="NZ_CP017641.1"/>
</dbReference>
<evidence type="ECO:0000256" key="5">
    <source>
        <dbReference type="SAM" id="SignalP"/>
    </source>
</evidence>
<dbReference type="PANTHER" id="PTHR35889">
    <property type="entry name" value="CYCLOINULO-OLIGOSACCHARIDE FRUCTANOTRANSFERASE-RELATED"/>
    <property type="match status" value="1"/>
</dbReference>
<proteinExistence type="predicted"/>
<accession>A0A1P8W9X8</accession>
<evidence type="ECO:0000313" key="7">
    <source>
        <dbReference type="EMBL" id="APZ90864.1"/>
    </source>
</evidence>
<feature type="chain" id="PRO_5012117104" evidence="5">
    <location>
        <begin position="20"/>
        <end position="601"/>
    </location>
</feature>